<keyword evidence="2" id="KW-1185">Reference proteome</keyword>
<reference evidence="1 2" key="1">
    <citation type="submission" date="2023-03" db="EMBL/GenBank/DDBJ databases">
        <title>High-quality genome of Scylla paramamosain provides insights in environmental adaptation.</title>
        <authorList>
            <person name="Zhang L."/>
        </authorList>
    </citation>
    <scope>NUCLEOTIDE SEQUENCE [LARGE SCALE GENOMIC DNA]</scope>
    <source>
        <strain evidence="1">LZ_2023a</strain>
        <tissue evidence="1">Muscle</tissue>
    </source>
</reference>
<accession>A0AAW0UGP8</accession>
<sequence length="97" mass="10450">MYLTLTASRLHHTSQQVTGSLHLSASARYKIQVALPYAYNVSNTALVAEQELHSVANGDYTGLLLLFLLFTSEAQAAPRLLHAASPKRAVGTSPATR</sequence>
<dbReference type="AlphaFoldDB" id="A0AAW0UGP8"/>
<comment type="caution">
    <text evidence="1">The sequence shown here is derived from an EMBL/GenBank/DDBJ whole genome shotgun (WGS) entry which is preliminary data.</text>
</comment>
<dbReference type="Proteomes" id="UP001487740">
    <property type="component" value="Unassembled WGS sequence"/>
</dbReference>
<evidence type="ECO:0000313" key="1">
    <source>
        <dbReference type="EMBL" id="KAK8398986.1"/>
    </source>
</evidence>
<protein>
    <submittedName>
        <fullName evidence="1">Uncharacterized protein</fullName>
    </submittedName>
</protein>
<name>A0AAW0UGP8_SCYPA</name>
<evidence type="ECO:0000313" key="2">
    <source>
        <dbReference type="Proteomes" id="UP001487740"/>
    </source>
</evidence>
<organism evidence="1 2">
    <name type="scientific">Scylla paramamosain</name>
    <name type="common">Mud crab</name>
    <dbReference type="NCBI Taxonomy" id="85552"/>
    <lineage>
        <taxon>Eukaryota</taxon>
        <taxon>Metazoa</taxon>
        <taxon>Ecdysozoa</taxon>
        <taxon>Arthropoda</taxon>
        <taxon>Crustacea</taxon>
        <taxon>Multicrustacea</taxon>
        <taxon>Malacostraca</taxon>
        <taxon>Eumalacostraca</taxon>
        <taxon>Eucarida</taxon>
        <taxon>Decapoda</taxon>
        <taxon>Pleocyemata</taxon>
        <taxon>Brachyura</taxon>
        <taxon>Eubrachyura</taxon>
        <taxon>Portunoidea</taxon>
        <taxon>Portunidae</taxon>
        <taxon>Portuninae</taxon>
        <taxon>Scylla</taxon>
    </lineage>
</organism>
<proteinExistence type="predicted"/>
<dbReference type="EMBL" id="JARAKH010000012">
    <property type="protein sequence ID" value="KAK8398986.1"/>
    <property type="molecule type" value="Genomic_DNA"/>
</dbReference>
<gene>
    <name evidence="1" type="ORF">O3P69_004238</name>
</gene>